<evidence type="ECO:0000256" key="9">
    <source>
        <dbReference type="PROSITE-ProRule" id="PRU00024"/>
    </source>
</evidence>
<dbReference type="KEGG" id="bbel:109487792"/>
<reference evidence="16" key="1">
    <citation type="submission" date="2025-08" db="UniProtKB">
        <authorList>
            <consortium name="RefSeq"/>
        </authorList>
    </citation>
    <scope>IDENTIFICATION</scope>
    <source>
        <tissue evidence="16">Gonad</tissue>
    </source>
</reference>
<sequence length="710" mass="79209">MAAANLLEEFDNKLLTCSICKGVYDNPRTLPCHHTFCANCLELWRKGQRRFTCPTCRQQVKLRGPDVSSFPSSFYINNLLDFRAVHNSSIKRPRASCGMCESYASIEGTCGDCKLLLCGNCLTGHGNCPALKDHYIIAWNELNDPSSMLRVNQTQYCPQHTDQRRTFYCQPCAKLMCQDCVTADHQPGPNHDPQEVGLVAQKYVDELQTLVGKSQDSADALKKTKAVVGNELTIISTNCQIVKKEIQEHFSELRAKLDKEEQEVTEKLVKMEETQKEPLVKEEKELEERLQSTEEDRKFCTDFLSRGNDVEIITLRKQLGDRLDALSSSQIQHQSLKNHISFLPTVNINCELSLTCKPLVITDPPVASLPTTIIFIPNEGQALETNPLITVTSPQGQHAQLDASRTNEGAFQAVWRPKTVGKHEVGVTMGGGGRLCPTLSVHVGSNDPVLNFGQERFYMPLDIAVSGNRLYVADELVRNIQVFDLSGNFCHSFGTPSAPWSLSVHTDGTIVVNTVTDVVKYSQSGEELHKFSTREYCTHPGGLAVLKDGRIVVTDSGKHCIFLFEANGTLVKQLGGKGSAEGEFDTPASVCVDRNDNIIVSDMKNFRVQVFDKDLNFQYQFGQEGQEPQDMCRPMRVSADSKGNIVLVNFNHCDRQGIQVYRSDGTWVATFSSDITYHIRRESCGVAVTEDGHVFVANSQPLCIKKYRYL</sequence>
<dbReference type="InterPro" id="IPR001841">
    <property type="entry name" value="Znf_RING"/>
</dbReference>
<evidence type="ECO:0000256" key="11">
    <source>
        <dbReference type="PROSITE-ProRule" id="PRU00504"/>
    </source>
</evidence>
<keyword evidence="8" id="KW-0862">Zinc</keyword>
<evidence type="ECO:0000313" key="15">
    <source>
        <dbReference type="Proteomes" id="UP000515135"/>
    </source>
</evidence>
<dbReference type="GO" id="GO:0006513">
    <property type="term" value="P:protein monoubiquitination"/>
    <property type="evidence" value="ECO:0007669"/>
    <property type="project" value="TreeGrafter"/>
</dbReference>
<feature type="repeat" description="NHL" evidence="11">
    <location>
        <begin position="538"/>
        <end position="567"/>
    </location>
</feature>
<feature type="coiled-coil region" evidence="12">
    <location>
        <begin position="243"/>
        <end position="296"/>
    </location>
</feature>
<dbReference type="GO" id="GO:0061630">
    <property type="term" value="F:ubiquitin protein ligase activity"/>
    <property type="evidence" value="ECO:0007669"/>
    <property type="project" value="UniProtKB-EC"/>
</dbReference>
<keyword evidence="6" id="KW-0677">Repeat</keyword>
<dbReference type="InterPro" id="IPR027370">
    <property type="entry name" value="Znf-RING_euk"/>
</dbReference>
<dbReference type="InterPro" id="IPR047153">
    <property type="entry name" value="TRIM45/56/19-like"/>
</dbReference>
<dbReference type="RefSeq" id="XP_019647419.1">
    <property type="nucleotide sequence ID" value="XM_019791860.1"/>
</dbReference>
<dbReference type="Proteomes" id="UP000515135">
    <property type="component" value="Unplaced"/>
</dbReference>
<dbReference type="GeneID" id="109487792"/>
<dbReference type="SUPFAM" id="SSF57850">
    <property type="entry name" value="RING/U-box"/>
    <property type="match status" value="1"/>
</dbReference>
<keyword evidence="5" id="KW-0479">Metal-binding</keyword>
<keyword evidence="12" id="KW-0175">Coiled coil</keyword>
<dbReference type="EC" id="2.3.2.27" evidence="3"/>
<dbReference type="PANTHER" id="PTHR25462">
    <property type="entry name" value="BONUS, ISOFORM C-RELATED"/>
    <property type="match status" value="1"/>
</dbReference>
<dbReference type="InterPro" id="IPR017907">
    <property type="entry name" value="Znf_RING_CS"/>
</dbReference>
<evidence type="ECO:0000313" key="16">
    <source>
        <dbReference type="RefSeq" id="XP_019647419.1"/>
    </source>
</evidence>
<feature type="domain" description="B box-type" evidence="14">
    <location>
        <begin position="152"/>
        <end position="196"/>
    </location>
</feature>
<dbReference type="OrthoDB" id="252722at2759"/>
<proteinExistence type="inferred from homology"/>
<dbReference type="InterPro" id="IPR011042">
    <property type="entry name" value="6-blade_b-propeller_TolB-like"/>
</dbReference>
<dbReference type="PROSITE" id="PS50089">
    <property type="entry name" value="ZF_RING_2"/>
    <property type="match status" value="1"/>
</dbReference>
<feature type="domain" description="RING-type" evidence="13">
    <location>
        <begin position="17"/>
        <end position="57"/>
    </location>
</feature>
<gene>
    <name evidence="16" type="primary">LOC109487792</name>
</gene>
<dbReference type="Pfam" id="PF13445">
    <property type="entry name" value="zf-RING_UBOX"/>
    <property type="match status" value="1"/>
</dbReference>
<dbReference type="SUPFAM" id="SSF101898">
    <property type="entry name" value="NHL repeat"/>
    <property type="match status" value="1"/>
</dbReference>
<feature type="repeat" description="NHL" evidence="11">
    <location>
        <begin position="571"/>
        <end position="614"/>
    </location>
</feature>
<dbReference type="AlphaFoldDB" id="A0A6P5AMI5"/>
<dbReference type="InterPro" id="IPR001258">
    <property type="entry name" value="NHL_repeat"/>
</dbReference>
<keyword evidence="15" id="KW-1185">Reference proteome</keyword>
<dbReference type="CDD" id="cd05819">
    <property type="entry name" value="NHL"/>
    <property type="match status" value="1"/>
</dbReference>
<dbReference type="PROSITE" id="PS50119">
    <property type="entry name" value="ZF_BBOX"/>
    <property type="match status" value="1"/>
</dbReference>
<dbReference type="Pfam" id="PF01436">
    <property type="entry name" value="NHL"/>
    <property type="match status" value="2"/>
</dbReference>
<dbReference type="SMART" id="SM00184">
    <property type="entry name" value="RING"/>
    <property type="match status" value="1"/>
</dbReference>
<evidence type="ECO:0000256" key="7">
    <source>
        <dbReference type="ARBA" id="ARBA00022771"/>
    </source>
</evidence>
<dbReference type="PANTHER" id="PTHR25462:SF229">
    <property type="entry name" value="TRANSCRIPTION INTERMEDIARY FACTOR 1-BETA"/>
    <property type="match status" value="1"/>
</dbReference>
<evidence type="ECO:0000256" key="2">
    <source>
        <dbReference type="ARBA" id="ARBA00008518"/>
    </source>
</evidence>
<evidence type="ECO:0000256" key="12">
    <source>
        <dbReference type="SAM" id="Coils"/>
    </source>
</evidence>
<dbReference type="Pfam" id="PF00643">
    <property type="entry name" value="zf-B_box"/>
    <property type="match status" value="1"/>
</dbReference>
<dbReference type="GO" id="GO:0008270">
    <property type="term" value="F:zinc ion binding"/>
    <property type="evidence" value="ECO:0007669"/>
    <property type="project" value="UniProtKB-KW"/>
</dbReference>
<keyword evidence="4" id="KW-0597">Phosphoprotein</keyword>
<evidence type="ECO:0000256" key="5">
    <source>
        <dbReference type="ARBA" id="ARBA00022723"/>
    </source>
</evidence>
<dbReference type="SMART" id="SM00336">
    <property type="entry name" value="BBOX"/>
    <property type="match status" value="2"/>
</dbReference>
<dbReference type="PROSITE" id="PS00518">
    <property type="entry name" value="ZF_RING_1"/>
    <property type="match status" value="1"/>
</dbReference>
<dbReference type="Gene3D" id="2.120.10.30">
    <property type="entry name" value="TolB, C-terminal domain"/>
    <property type="match status" value="2"/>
</dbReference>
<evidence type="ECO:0000256" key="10">
    <source>
        <dbReference type="PROSITE-ProRule" id="PRU00087"/>
    </source>
</evidence>
<evidence type="ECO:0000259" key="13">
    <source>
        <dbReference type="PROSITE" id="PS50089"/>
    </source>
</evidence>
<evidence type="ECO:0000259" key="14">
    <source>
        <dbReference type="PROSITE" id="PS50119"/>
    </source>
</evidence>
<comment type="catalytic activity">
    <reaction evidence="1">
        <text>S-ubiquitinyl-[E2 ubiquitin-conjugating enzyme]-L-cysteine + [acceptor protein]-L-lysine = [E2 ubiquitin-conjugating enzyme]-L-cysteine + N(6)-ubiquitinyl-[acceptor protein]-L-lysine.</text>
        <dbReference type="EC" id="2.3.2.27"/>
    </reaction>
</comment>
<dbReference type="InterPro" id="IPR000315">
    <property type="entry name" value="Znf_B-box"/>
</dbReference>
<evidence type="ECO:0000256" key="8">
    <source>
        <dbReference type="ARBA" id="ARBA00022833"/>
    </source>
</evidence>
<evidence type="ECO:0000256" key="4">
    <source>
        <dbReference type="ARBA" id="ARBA00022553"/>
    </source>
</evidence>
<comment type="similarity">
    <text evidence="2">Belongs to the TRIM/RBCC family.</text>
</comment>
<organism evidence="15 16">
    <name type="scientific">Branchiostoma belcheri</name>
    <name type="common">Amphioxus</name>
    <dbReference type="NCBI Taxonomy" id="7741"/>
    <lineage>
        <taxon>Eukaryota</taxon>
        <taxon>Metazoa</taxon>
        <taxon>Chordata</taxon>
        <taxon>Cephalochordata</taxon>
        <taxon>Leptocardii</taxon>
        <taxon>Amphioxiformes</taxon>
        <taxon>Branchiostomatidae</taxon>
        <taxon>Branchiostoma</taxon>
    </lineage>
</organism>
<dbReference type="InterPro" id="IPR017868">
    <property type="entry name" value="Filamin/ABP280_repeat-like"/>
</dbReference>
<evidence type="ECO:0000256" key="6">
    <source>
        <dbReference type="ARBA" id="ARBA00022737"/>
    </source>
</evidence>
<dbReference type="SUPFAM" id="SSF57845">
    <property type="entry name" value="B-box zinc-binding domain"/>
    <property type="match status" value="1"/>
</dbReference>
<dbReference type="Gene3D" id="3.30.40.10">
    <property type="entry name" value="Zinc/RING finger domain, C3HC4 (zinc finger)"/>
    <property type="match status" value="1"/>
</dbReference>
<dbReference type="InterPro" id="IPR013083">
    <property type="entry name" value="Znf_RING/FYVE/PHD"/>
</dbReference>
<protein>
    <recommendedName>
        <fullName evidence="3">RING-type E3 ubiquitin transferase</fullName>
        <ecNumber evidence="3">2.3.2.27</ecNumber>
    </recommendedName>
</protein>
<evidence type="ECO:0000256" key="3">
    <source>
        <dbReference type="ARBA" id="ARBA00012483"/>
    </source>
</evidence>
<name>A0A6P5AMI5_BRABE</name>
<accession>A0A6P5AMI5</accession>
<keyword evidence="7 9" id="KW-0863">Zinc-finger</keyword>
<feature type="repeat" description="Filamin" evidence="10">
    <location>
        <begin position="389"/>
        <end position="443"/>
    </location>
</feature>
<dbReference type="PROSITE" id="PS51125">
    <property type="entry name" value="NHL"/>
    <property type="match status" value="2"/>
</dbReference>
<evidence type="ECO:0000256" key="1">
    <source>
        <dbReference type="ARBA" id="ARBA00000900"/>
    </source>
</evidence>
<dbReference type="PROSITE" id="PS50194">
    <property type="entry name" value="FILAMIN_REPEAT"/>
    <property type="match status" value="1"/>
</dbReference>
<dbReference type="Gene3D" id="3.30.160.60">
    <property type="entry name" value="Classic Zinc Finger"/>
    <property type="match status" value="1"/>
</dbReference>